<evidence type="ECO:0000259" key="1">
    <source>
        <dbReference type="Pfam" id="PF00561"/>
    </source>
</evidence>
<organism evidence="2 3">
    <name type="scientific">Falsiruegeria mediterranea M17</name>
    <dbReference type="NCBI Taxonomy" id="1200281"/>
    <lineage>
        <taxon>Bacteria</taxon>
        <taxon>Pseudomonadati</taxon>
        <taxon>Pseudomonadota</taxon>
        <taxon>Alphaproteobacteria</taxon>
        <taxon>Rhodobacterales</taxon>
        <taxon>Roseobacteraceae</taxon>
        <taxon>Falsiruegeria</taxon>
    </lineage>
</organism>
<name>A0A2R8C2I4_9RHOB</name>
<dbReference type="InterPro" id="IPR050228">
    <property type="entry name" value="Carboxylesterase_BioH"/>
</dbReference>
<dbReference type="RefSeq" id="WP_108784953.1">
    <property type="nucleotide sequence ID" value="NZ_ONZG01000001.1"/>
</dbReference>
<sequence length="291" mass="31673">MQTDPQVSPIRYTARCADDVGIACYRFANPGGVPVIVVHGTFSSHEGCTGLARQLADDGMDVWSMDWRGRGGSEMPDGPFDFDTVAQVDIPAVLKLVQTETGKRSAFFVTHSGGGLIVGMWAARNPELANDSVHGLVTMAAQAHLAAERPQHRQRIAEMAQYLETIDIIPPRQLGVGSEPESAALMRQWCRWNLDGAFLGSDGFDYLPALTALNFPLLCLIAGGDHFVAPRAGCESFANAFGSTDHTVRHCSQEHGFAEDYEHGRILASTPARKEIWPLIAAWVRQRAKTA</sequence>
<evidence type="ECO:0000313" key="2">
    <source>
        <dbReference type="EMBL" id="SPJ26627.1"/>
    </source>
</evidence>
<dbReference type="OrthoDB" id="7813811at2"/>
<dbReference type="InterPro" id="IPR029058">
    <property type="entry name" value="AB_hydrolase_fold"/>
</dbReference>
<dbReference type="AlphaFoldDB" id="A0A2R8C2I4"/>
<proteinExistence type="predicted"/>
<reference evidence="3" key="1">
    <citation type="submission" date="2018-03" db="EMBL/GenBank/DDBJ databases">
        <authorList>
            <person name="Rodrigo-Torres L."/>
            <person name="Arahal R. D."/>
            <person name="Lucena T."/>
        </authorList>
    </citation>
    <scope>NUCLEOTIDE SEQUENCE [LARGE SCALE GENOMIC DNA]</scope>
    <source>
        <strain evidence="3">CECT 7615</strain>
    </source>
</reference>
<keyword evidence="3" id="KW-1185">Reference proteome</keyword>
<accession>A0A2R8C2I4</accession>
<dbReference type="PANTHER" id="PTHR43194:SF2">
    <property type="entry name" value="PEROXISOMAL MEMBRANE PROTEIN LPX1"/>
    <property type="match status" value="1"/>
</dbReference>
<dbReference type="Proteomes" id="UP000244898">
    <property type="component" value="Unassembled WGS sequence"/>
</dbReference>
<dbReference type="SUPFAM" id="SSF53474">
    <property type="entry name" value="alpha/beta-Hydrolases"/>
    <property type="match status" value="1"/>
</dbReference>
<evidence type="ECO:0000313" key="3">
    <source>
        <dbReference type="Proteomes" id="UP000244898"/>
    </source>
</evidence>
<dbReference type="Pfam" id="PF00561">
    <property type="entry name" value="Abhydrolase_1"/>
    <property type="match status" value="1"/>
</dbReference>
<gene>
    <name evidence="2" type="ORF">TRM7615_00095</name>
</gene>
<dbReference type="Gene3D" id="3.40.50.1820">
    <property type="entry name" value="alpha/beta hydrolase"/>
    <property type="match status" value="1"/>
</dbReference>
<dbReference type="EMBL" id="ONZG01000001">
    <property type="protein sequence ID" value="SPJ26627.1"/>
    <property type="molecule type" value="Genomic_DNA"/>
</dbReference>
<protein>
    <recommendedName>
        <fullName evidence="1">AB hydrolase-1 domain-containing protein</fullName>
    </recommendedName>
</protein>
<dbReference type="InterPro" id="IPR000073">
    <property type="entry name" value="AB_hydrolase_1"/>
</dbReference>
<dbReference type="PANTHER" id="PTHR43194">
    <property type="entry name" value="HYDROLASE ALPHA/BETA FOLD FAMILY"/>
    <property type="match status" value="1"/>
</dbReference>
<feature type="domain" description="AB hydrolase-1" evidence="1">
    <location>
        <begin position="34"/>
        <end position="143"/>
    </location>
</feature>